<dbReference type="RefSeq" id="WP_354746442.1">
    <property type="nucleotide sequence ID" value="NZ_JBHMAY010000012.1"/>
</dbReference>
<comment type="caution">
    <text evidence="1">The sequence shown here is derived from an EMBL/GenBank/DDBJ whole genome shotgun (WGS) entry which is preliminary data.</text>
</comment>
<name>A0ABV7Q817_9PSEU</name>
<dbReference type="EMBL" id="JBHRWI010000004">
    <property type="protein sequence ID" value="MFC3509415.1"/>
    <property type="molecule type" value="Genomic_DNA"/>
</dbReference>
<dbReference type="Proteomes" id="UP001595764">
    <property type="component" value="Unassembled WGS sequence"/>
</dbReference>
<organism evidence="1 2">
    <name type="scientific">Amycolatopsis halotolerans</name>
    <dbReference type="NCBI Taxonomy" id="330083"/>
    <lineage>
        <taxon>Bacteria</taxon>
        <taxon>Bacillati</taxon>
        <taxon>Actinomycetota</taxon>
        <taxon>Actinomycetes</taxon>
        <taxon>Pseudonocardiales</taxon>
        <taxon>Pseudonocardiaceae</taxon>
        <taxon>Amycolatopsis</taxon>
    </lineage>
</organism>
<protein>
    <submittedName>
        <fullName evidence="1">Uncharacterized protein</fullName>
    </submittedName>
</protein>
<gene>
    <name evidence="1" type="ORF">ACFORO_04500</name>
</gene>
<accession>A0ABV7Q817</accession>
<keyword evidence="2" id="KW-1185">Reference proteome</keyword>
<reference evidence="2" key="1">
    <citation type="journal article" date="2019" name="Int. J. Syst. Evol. Microbiol.">
        <title>The Global Catalogue of Microorganisms (GCM) 10K type strain sequencing project: providing services to taxonomists for standard genome sequencing and annotation.</title>
        <authorList>
            <consortium name="The Broad Institute Genomics Platform"/>
            <consortium name="The Broad Institute Genome Sequencing Center for Infectious Disease"/>
            <person name="Wu L."/>
            <person name="Ma J."/>
        </authorList>
    </citation>
    <scope>NUCLEOTIDE SEQUENCE [LARGE SCALE GENOMIC DNA]</scope>
    <source>
        <strain evidence="2">CGMCC 4.7682</strain>
    </source>
</reference>
<evidence type="ECO:0000313" key="1">
    <source>
        <dbReference type="EMBL" id="MFC3509415.1"/>
    </source>
</evidence>
<sequence length="47" mass="5247">MVTPIAYLMTNVGLQVSSIASARSWTSAIWNFFQRLRIGMAGVTWTL</sequence>
<proteinExistence type="predicted"/>
<evidence type="ECO:0000313" key="2">
    <source>
        <dbReference type="Proteomes" id="UP001595764"/>
    </source>
</evidence>